<dbReference type="SUPFAM" id="SSF51261">
    <property type="entry name" value="Duplicated hybrid motif"/>
    <property type="match status" value="1"/>
</dbReference>
<dbReference type="PANTHER" id="PTHR21666">
    <property type="entry name" value="PEPTIDASE-RELATED"/>
    <property type="match status" value="1"/>
</dbReference>
<dbReference type="InterPro" id="IPR011055">
    <property type="entry name" value="Dup_hybrid_motif"/>
</dbReference>
<proteinExistence type="predicted"/>
<dbReference type="RefSeq" id="WP_039644378.1">
    <property type="nucleotide sequence ID" value="NZ_JXBL01000001.1"/>
</dbReference>
<dbReference type="InterPro" id="IPR016047">
    <property type="entry name" value="M23ase_b-sheet_dom"/>
</dbReference>
<evidence type="ECO:0000313" key="2">
    <source>
        <dbReference type="EMBL" id="KIE42113.1"/>
    </source>
</evidence>
<dbReference type="AlphaFoldDB" id="A0A0C1TS19"/>
<reference evidence="2 3" key="1">
    <citation type="submission" date="2015-01" db="EMBL/GenBank/DDBJ databases">
        <title>Genome sequence of the anaerobic bacterium Geobacter soli GSS01, a dissimilatory Fe(III) reducer from soil.</title>
        <authorList>
            <person name="Yang G."/>
            <person name="Zhou S."/>
        </authorList>
    </citation>
    <scope>NUCLEOTIDE SEQUENCE [LARGE SCALE GENOMIC DNA]</scope>
    <source>
        <strain evidence="2 3">GSS01</strain>
    </source>
</reference>
<evidence type="ECO:0000259" key="1">
    <source>
        <dbReference type="Pfam" id="PF01551"/>
    </source>
</evidence>
<dbReference type="PANTHER" id="PTHR21666:SF270">
    <property type="entry name" value="MUREIN HYDROLASE ACTIVATOR ENVC"/>
    <property type="match status" value="1"/>
</dbReference>
<dbReference type="GO" id="GO:0004222">
    <property type="term" value="F:metalloendopeptidase activity"/>
    <property type="evidence" value="ECO:0007669"/>
    <property type="project" value="TreeGrafter"/>
</dbReference>
<dbReference type="Pfam" id="PF01551">
    <property type="entry name" value="Peptidase_M23"/>
    <property type="match status" value="1"/>
</dbReference>
<dbReference type="InterPro" id="IPR050570">
    <property type="entry name" value="Cell_wall_metabolism_enzyme"/>
</dbReference>
<dbReference type="EMBL" id="JXBL01000001">
    <property type="protein sequence ID" value="KIE42113.1"/>
    <property type="molecule type" value="Genomic_DNA"/>
</dbReference>
<protein>
    <submittedName>
        <fullName evidence="2">Peptidase M23</fullName>
    </submittedName>
</protein>
<comment type="caution">
    <text evidence="2">The sequence shown here is derived from an EMBL/GenBank/DDBJ whole genome shotgun (WGS) entry which is preliminary data.</text>
</comment>
<keyword evidence="3" id="KW-1185">Reference proteome</keyword>
<evidence type="ECO:0000313" key="3">
    <source>
        <dbReference type="Proteomes" id="UP000031433"/>
    </source>
</evidence>
<gene>
    <name evidence="2" type="ORF">SE37_05475</name>
</gene>
<dbReference type="Proteomes" id="UP000031433">
    <property type="component" value="Unassembled WGS sequence"/>
</dbReference>
<feature type="domain" description="M23ase beta-sheet core" evidence="1">
    <location>
        <begin position="120"/>
        <end position="211"/>
    </location>
</feature>
<name>A0A0C1TS19_9BACT</name>
<organism evidence="2 3">
    <name type="scientific">Geobacter soli</name>
    <dbReference type="NCBI Taxonomy" id="1510391"/>
    <lineage>
        <taxon>Bacteria</taxon>
        <taxon>Pseudomonadati</taxon>
        <taxon>Thermodesulfobacteriota</taxon>
        <taxon>Desulfuromonadia</taxon>
        <taxon>Geobacterales</taxon>
        <taxon>Geobacteraceae</taxon>
        <taxon>Geobacter</taxon>
    </lineage>
</organism>
<dbReference type="Gene3D" id="2.70.70.10">
    <property type="entry name" value="Glucose Permease (Domain IIA)"/>
    <property type="match status" value="1"/>
</dbReference>
<sequence>MIQGHTVRIIMLAALVGVTAPERSRADIYRFVDADGVECFTDAPMNGKAALYLREKKAARPGTRRTVPHHLRATGITGASPAISPTAPFPPDASAAPPVQGRITSLVGLRHDPIDGIMREHRGIDIAVPEGTPVRAIAPGRVAFAGSRPGYGTMVVLEHPDGIITLYAHNSMNAVAEGTTVSAGDTIALSGSTGRSTGPHLHFEAWRGDVNVTSSYLPGARGDRIGTAPSPRAADTIRKILQADGTILLTNH</sequence>
<accession>A0A0C1TS19</accession>
<dbReference type="CDD" id="cd12797">
    <property type="entry name" value="M23_peptidase"/>
    <property type="match status" value="1"/>
</dbReference>